<gene>
    <name evidence="6" type="ORF">CKY39_09500</name>
</gene>
<dbReference type="KEGG" id="vbo:CKY39_09500"/>
<comment type="similarity">
    <text evidence="1">Belongs to the 'GDXG' lipolytic enzyme family.</text>
</comment>
<dbReference type="EMBL" id="CP023284">
    <property type="protein sequence ID" value="ATA53425.1"/>
    <property type="molecule type" value="Genomic_DNA"/>
</dbReference>
<dbReference type="Proteomes" id="UP000217154">
    <property type="component" value="Chromosome"/>
</dbReference>
<dbReference type="InterPro" id="IPR033140">
    <property type="entry name" value="Lipase_GDXG_put_SER_AS"/>
</dbReference>
<dbReference type="InterPro" id="IPR029058">
    <property type="entry name" value="AB_hydrolase_fold"/>
</dbReference>
<protein>
    <submittedName>
        <fullName evidence="6">Lipase</fullName>
    </submittedName>
</protein>
<evidence type="ECO:0000256" key="1">
    <source>
        <dbReference type="ARBA" id="ARBA00010515"/>
    </source>
</evidence>
<dbReference type="InterPro" id="IPR013094">
    <property type="entry name" value="AB_hydrolase_3"/>
</dbReference>
<dbReference type="Gene3D" id="3.40.50.1820">
    <property type="entry name" value="alpha/beta hydrolase"/>
    <property type="match status" value="1"/>
</dbReference>
<dbReference type="PANTHER" id="PTHR48081">
    <property type="entry name" value="AB HYDROLASE SUPERFAMILY PROTEIN C4A8.06C"/>
    <property type="match status" value="1"/>
</dbReference>
<accession>A0A250DGA9</accession>
<keyword evidence="4" id="KW-0812">Transmembrane</keyword>
<evidence type="ECO:0000313" key="7">
    <source>
        <dbReference type="Proteomes" id="UP000217154"/>
    </source>
</evidence>
<dbReference type="Pfam" id="PF07859">
    <property type="entry name" value="Abhydrolase_3"/>
    <property type="match status" value="1"/>
</dbReference>
<dbReference type="GO" id="GO:0016787">
    <property type="term" value="F:hydrolase activity"/>
    <property type="evidence" value="ECO:0007669"/>
    <property type="project" value="UniProtKB-KW"/>
</dbReference>
<proteinExistence type="inferred from homology"/>
<feature type="domain" description="Alpha/beta hydrolase fold-3" evidence="5">
    <location>
        <begin position="92"/>
        <end position="296"/>
    </location>
</feature>
<sequence>MKLKTILLRILGVIAGLVVVGYAAFQWSPWPSVLMIRYAFGKGSDAASQSLQKHVPTGISAVLDQHYDEADPDSYLDVFRPASAGAQPLPTIVWVHGGAWVSGHRRDVANYARVLAGQGFTVVAVGYSIAPGQGYPVPVRQVNTALGYLVREAARLGVDPARLVLAGDSAGAHIVAQVANAVAVPGYAKAVGLTPVIAREQLRGMLLHCGAYDAAQAKLDGAFGGFLRTVFWSYSGSKDFQNAPAFETASVRRYVTGAFPPSFITAGNGDPLEGQSRSMAETLAAKGVQVDSLFFPADQTPALPHEYQFNLDDAPGRLALERSLQFLRRVTAP</sequence>
<evidence type="ECO:0000256" key="4">
    <source>
        <dbReference type="SAM" id="Phobius"/>
    </source>
</evidence>
<dbReference type="AlphaFoldDB" id="A0A250DGA9"/>
<feature type="transmembrane region" description="Helical" evidence="4">
    <location>
        <begin position="6"/>
        <end position="25"/>
    </location>
</feature>
<feature type="active site" evidence="3">
    <location>
        <position position="169"/>
    </location>
</feature>
<evidence type="ECO:0000313" key="6">
    <source>
        <dbReference type="EMBL" id="ATA53425.1"/>
    </source>
</evidence>
<dbReference type="PROSITE" id="PS01174">
    <property type="entry name" value="LIPASE_GDXG_SER"/>
    <property type="match status" value="1"/>
</dbReference>
<evidence type="ECO:0000259" key="5">
    <source>
        <dbReference type="Pfam" id="PF07859"/>
    </source>
</evidence>
<evidence type="ECO:0000256" key="3">
    <source>
        <dbReference type="PROSITE-ProRule" id="PRU10038"/>
    </source>
</evidence>
<organism evidence="6 7">
    <name type="scientific">Variovorax boronicumulans</name>
    <dbReference type="NCBI Taxonomy" id="436515"/>
    <lineage>
        <taxon>Bacteria</taxon>
        <taxon>Pseudomonadati</taxon>
        <taxon>Pseudomonadota</taxon>
        <taxon>Betaproteobacteria</taxon>
        <taxon>Burkholderiales</taxon>
        <taxon>Comamonadaceae</taxon>
        <taxon>Variovorax</taxon>
    </lineage>
</organism>
<dbReference type="RefSeq" id="WP_095744257.1">
    <property type="nucleotide sequence ID" value="NZ_CP023284.1"/>
</dbReference>
<dbReference type="SUPFAM" id="SSF53474">
    <property type="entry name" value="alpha/beta-Hydrolases"/>
    <property type="match status" value="1"/>
</dbReference>
<dbReference type="InterPro" id="IPR050300">
    <property type="entry name" value="GDXG_lipolytic_enzyme"/>
</dbReference>
<name>A0A250DGA9_9BURK</name>
<keyword evidence="2" id="KW-0378">Hydrolase</keyword>
<keyword evidence="4" id="KW-0472">Membrane</keyword>
<evidence type="ECO:0000256" key="2">
    <source>
        <dbReference type="ARBA" id="ARBA00022801"/>
    </source>
</evidence>
<keyword evidence="4" id="KW-1133">Transmembrane helix</keyword>
<reference evidence="6 7" key="1">
    <citation type="submission" date="2017-09" db="EMBL/GenBank/DDBJ databases">
        <title>The diverse metabolic capabilities of V. boronicumulans make it an excellent choice for continued studies on novel biodegradation.</title>
        <authorList>
            <person name="Sun S."/>
        </authorList>
    </citation>
    <scope>NUCLEOTIDE SEQUENCE [LARGE SCALE GENOMIC DNA]</scope>
    <source>
        <strain evidence="6 7">J1</strain>
    </source>
</reference>